<proteinExistence type="predicted"/>
<dbReference type="InterPro" id="IPR043519">
    <property type="entry name" value="NT_sf"/>
</dbReference>
<feature type="compositionally biased region" description="Basic and acidic residues" evidence="1">
    <location>
        <begin position="548"/>
        <end position="561"/>
    </location>
</feature>
<dbReference type="GO" id="GO:0003729">
    <property type="term" value="F:mRNA binding"/>
    <property type="evidence" value="ECO:0007669"/>
    <property type="project" value="TreeGrafter"/>
</dbReference>
<dbReference type="GO" id="GO:0043634">
    <property type="term" value="P:polyadenylation-dependent ncRNA catabolic process"/>
    <property type="evidence" value="ECO:0007669"/>
    <property type="project" value="TreeGrafter"/>
</dbReference>
<dbReference type="SUPFAM" id="SSF81631">
    <property type="entry name" value="PAP/OAS1 substrate-binding domain"/>
    <property type="match status" value="1"/>
</dbReference>
<feature type="compositionally biased region" description="Basic residues" evidence="1">
    <location>
        <begin position="470"/>
        <end position="479"/>
    </location>
</feature>
<feature type="region of interest" description="Disordered" evidence="1">
    <location>
        <begin position="575"/>
        <end position="599"/>
    </location>
</feature>
<dbReference type="GO" id="GO:0031123">
    <property type="term" value="P:RNA 3'-end processing"/>
    <property type="evidence" value="ECO:0007669"/>
    <property type="project" value="TreeGrafter"/>
</dbReference>
<dbReference type="Proteomes" id="UP000193642">
    <property type="component" value="Unassembled WGS sequence"/>
</dbReference>
<dbReference type="GO" id="GO:0031499">
    <property type="term" value="C:TRAMP complex"/>
    <property type="evidence" value="ECO:0007669"/>
    <property type="project" value="TreeGrafter"/>
</dbReference>
<feature type="compositionally biased region" description="Basic and acidic residues" evidence="1">
    <location>
        <begin position="312"/>
        <end position="321"/>
    </location>
</feature>
<dbReference type="Gene3D" id="1.10.1410.10">
    <property type="match status" value="1"/>
</dbReference>
<keyword evidence="3" id="KW-1185">Reference proteome</keyword>
<sequence>MRSSNHTSSIEFVRKARVPVLKMVDRVTNMNIDVCYNVLGGYQAVECVKLWVEKVPGLRELVLLVKLFLSTKDLSEVFSGGLGGYSIVSLCLAFLQLRNPITGEIEMSTSLPSKKRPHSSSSSFSSTSSTITPGQTFLQFCRFFGTQFDYHTLGIKFTPTTPIPQAHFFNKLSSPHYQPSKPYLLTLLNPLDPSTDLTKGSSKIQSVSFAFRSAIPVLERGLTASFASKKPRIVTPTRYWERDFERGDDLPTLQPVLSDPEPIQLTQATSIFSELVFISRRMVKARDLGTGVSVSLFGKDGDRGTATEVDDNEPHSSHVRFEDEDDAERDSFMIGGIMMQDSGDESDSADEEDAEFTAVLDDVEEEVELTVETVEPEKAPTLPDDSDGYIAFDFDASDSVDQYGFTIDRTPVIPLPDSLSDQTPSTTSHEPIQSQQLVRTLPPQLPSPPPQKRPPSRKSFNYRALEEKHKAKLKASKKHDKADHTRLQKEIDSSSSSKHPSPHLSKNKLRKQNAKQRSLDLSLPVSQFDEFDKFDRGGGIQKRRGKRERASSKAQTRESDWKKWERELQDDFIGFRFGGKGRSNHEGNSGKGERRKRRQ</sequence>
<dbReference type="SUPFAM" id="SSF81301">
    <property type="entry name" value="Nucleotidyltransferase"/>
    <property type="match status" value="1"/>
</dbReference>
<feature type="compositionally biased region" description="Polar residues" evidence="1">
    <location>
        <begin position="419"/>
        <end position="438"/>
    </location>
</feature>
<reference evidence="2 3" key="1">
    <citation type="submission" date="2016-07" db="EMBL/GenBank/DDBJ databases">
        <title>Pervasive Adenine N6-methylation of Active Genes in Fungi.</title>
        <authorList>
            <consortium name="DOE Joint Genome Institute"/>
            <person name="Mondo S.J."/>
            <person name="Dannebaum R.O."/>
            <person name="Kuo R.C."/>
            <person name="Labutti K."/>
            <person name="Haridas S."/>
            <person name="Kuo A."/>
            <person name="Salamov A."/>
            <person name="Ahrendt S.R."/>
            <person name="Lipzen A."/>
            <person name="Sullivan W."/>
            <person name="Andreopoulos W.B."/>
            <person name="Clum A."/>
            <person name="Lindquist E."/>
            <person name="Daum C."/>
            <person name="Ramamoorthy G.K."/>
            <person name="Gryganskyi A."/>
            <person name="Culley D."/>
            <person name="Magnuson J.K."/>
            <person name="James T.Y."/>
            <person name="O'Malley M.A."/>
            <person name="Stajich J.E."/>
            <person name="Spatafora J.W."/>
            <person name="Visel A."/>
            <person name="Grigoriev I.V."/>
        </authorList>
    </citation>
    <scope>NUCLEOTIDE SEQUENCE [LARGE SCALE GENOMIC DNA]</scope>
    <source>
        <strain evidence="2 3">JEL800</strain>
    </source>
</reference>
<organism evidence="2 3">
    <name type="scientific">Rhizoclosmatium globosum</name>
    <dbReference type="NCBI Taxonomy" id="329046"/>
    <lineage>
        <taxon>Eukaryota</taxon>
        <taxon>Fungi</taxon>
        <taxon>Fungi incertae sedis</taxon>
        <taxon>Chytridiomycota</taxon>
        <taxon>Chytridiomycota incertae sedis</taxon>
        <taxon>Chytridiomycetes</taxon>
        <taxon>Chytridiales</taxon>
        <taxon>Chytriomycetaceae</taxon>
        <taxon>Rhizoclosmatium</taxon>
    </lineage>
</organism>
<dbReference type="PANTHER" id="PTHR23092">
    <property type="entry name" value="POLY(A) RNA POLYMERASE"/>
    <property type="match status" value="1"/>
</dbReference>
<evidence type="ECO:0008006" key="4">
    <source>
        <dbReference type="Google" id="ProtNLM"/>
    </source>
</evidence>
<feature type="compositionally biased region" description="Pro residues" evidence="1">
    <location>
        <begin position="443"/>
        <end position="453"/>
    </location>
</feature>
<dbReference type="Gene3D" id="3.30.460.10">
    <property type="entry name" value="Beta Polymerase, domain 2"/>
    <property type="match status" value="1"/>
</dbReference>
<evidence type="ECO:0000313" key="3">
    <source>
        <dbReference type="Proteomes" id="UP000193642"/>
    </source>
</evidence>
<feature type="compositionally biased region" description="Basic and acidic residues" evidence="1">
    <location>
        <begin position="480"/>
        <end position="492"/>
    </location>
</feature>
<dbReference type="OrthoDB" id="273917at2759"/>
<dbReference type="EMBL" id="MCGO01000009">
    <property type="protein sequence ID" value="ORY49482.1"/>
    <property type="molecule type" value="Genomic_DNA"/>
</dbReference>
<feature type="compositionally biased region" description="Basic residues" evidence="1">
    <location>
        <begin position="505"/>
        <end position="514"/>
    </location>
</feature>
<dbReference type="AlphaFoldDB" id="A0A1Y2CR42"/>
<evidence type="ECO:0000256" key="1">
    <source>
        <dbReference type="SAM" id="MobiDB-lite"/>
    </source>
</evidence>
<name>A0A1Y2CR42_9FUNG</name>
<feature type="compositionally biased region" description="Low complexity" evidence="1">
    <location>
        <begin position="119"/>
        <end position="130"/>
    </location>
</feature>
<feature type="region of interest" description="Disordered" evidence="1">
    <location>
        <begin position="108"/>
        <end position="131"/>
    </location>
</feature>
<protein>
    <recommendedName>
        <fullName evidence="4">PAP-associated domain-containing protein</fullName>
    </recommendedName>
</protein>
<dbReference type="PANTHER" id="PTHR23092:SF15">
    <property type="entry name" value="INACTIVE NON-CANONICAL POLY(A) RNA POLYMERASE PROTEIN TRF4-2-RELATED"/>
    <property type="match status" value="1"/>
</dbReference>
<dbReference type="GO" id="GO:1990817">
    <property type="term" value="F:poly(A) RNA polymerase activity"/>
    <property type="evidence" value="ECO:0007669"/>
    <property type="project" value="InterPro"/>
</dbReference>
<comment type="caution">
    <text evidence="2">The sequence shown here is derived from an EMBL/GenBank/DDBJ whole genome shotgun (WGS) entry which is preliminary data.</text>
</comment>
<dbReference type="STRING" id="329046.A0A1Y2CR42"/>
<dbReference type="GO" id="GO:0005730">
    <property type="term" value="C:nucleolus"/>
    <property type="evidence" value="ECO:0007669"/>
    <property type="project" value="TreeGrafter"/>
</dbReference>
<feature type="compositionally biased region" description="Low complexity" evidence="1">
    <location>
        <begin position="493"/>
        <end position="504"/>
    </location>
</feature>
<feature type="region of interest" description="Disordered" evidence="1">
    <location>
        <begin position="300"/>
        <end position="327"/>
    </location>
</feature>
<dbReference type="InterPro" id="IPR045862">
    <property type="entry name" value="Trf4-like"/>
</dbReference>
<feature type="region of interest" description="Disordered" evidence="1">
    <location>
        <begin position="409"/>
        <end position="561"/>
    </location>
</feature>
<evidence type="ECO:0000313" key="2">
    <source>
        <dbReference type="EMBL" id="ORY49482.1"/>
    </source>
</evidence>
<gene>
    <name evidence="2" type="ORF">BCR33DRAFT_583578</name>
</gene>
<accession>A0A1Y2CR42</accession>